<feature type="region of interest" description="Disordered" evidence="1">
    <location>
        <begin position="1"/>
        <end position="37"/>
    </location>
</feature>
<sequence length="69" mass="7539">MEHDEGAEGIDGEDEGSIVDDDSIAVDSGDDDTDEHGFSVDQCLAMLLSSIQPIPRWAPPTHDNHYIQE</sequence>
<protein>
    <submittedName>
        <fullName evidence="2">Uncharacterized protein</fullName>
    </submittedName>
</protein>
<organism evidence="2 3">
    <name type="scientific">Jaapia argillacea MUCL 33604</name>
    <dbReference type="NCBI Taxonomy" id="933084"/>
    <lineage>
        <taxon>Eukaryota</taxon>
        <taxon>Fungi</taxon>
        <taxon>Dikarya</taxon>
        <taxon>Basidiomycota</taxon>
        <taxon>Agaricomycotina</taxon>
        <taxon>Agaricomycetes</taxon>
        <taxon>Agaricomycetidae</taxon>
        <taxon>Jaapiales</taxon>
        <taxon>Jaapiaceae</taxon>
        <taxon>Jaapia</taxon>
    </lineage>
</organism>
<dbReference type="Proteomes" id="UP000027265">
    <property type="component" value="Unassembled WGS sequence"/>
</dbReference>
<dbReference type="AlphaFoldDB" id="A0A067PUC3"/>
<evidence type="ECO:0000313" key="2">
    <source>
        <dbReference type="EMBL" id="KDQ57430.1"/>
    </source>
</evidence>
<accession>A0A067PUC3</accession>
<name>A0A067PUC3_9AGAM</name>
<dbReference type="EMBL" id="KL197719">
    <property type="protein sequence ID" value="KDQ57430.1"/>
    <property type="molecule type" value="Genomic_DNA"/>
</dbReference>
<proteinExistence type="predicted"/>
<dbReference type="InParanoid" id="A0A067PUC3"/>
<reference evidence="3" key="1">
    <citation type="journal article" date="2014" name="Proc. Natl. Acad. Sci. U.S.A.">
        <title>Extensive sampling of basidiomycete genomes demonstrates inadequacy of the white-rot/brown-rot paradigm for wood decay fungi.</title>
        <authorList>
            <person name="Riley R."/>
            <person name="Salamov A.A."/>
            <person name="Brown D.W."/>
            <person name="Nagy L.G."/>
            <person name="Floudas D."/>
            <person name="Held B.W."/>
            <person name="Levasseur A."/>
            <person name="Lombard V."/>
            <person name="Morin E."/>
            <person name="Otillar R."/>
            <person name="Lindquist E.A."/>
            <person name="Sun H."/>
            <person name="LaButti K.M."/>
            <person name="Schmutz J."/>
            <person name="Jabbour D."/>
            <person name="Luo H."/>
            <person name="Baker S.E."/>
            <person name="Pisabarro A.G."/>
            <person name="Walton J.D."/>
            <person name="Blanchette R.A."/>
            <person name="Henrissat B."/>
            <person name="Martin F."/>
            <person name="Cullen D."/>
            <person name="Hibbett D.S."/>
            <person name="Grigoriev I.V."/>
        </authorList>
    </citation>
    <scope>NUCLEOTIDE SEQUENCE [LARGE SCALE GENOMIC DNA]</scope>
    <source>
        <strain evidence="3">MUCL 33604</strain>
    </source>
</reference>
<gene>
    <name evidence="2" type="ORF">JAAARDRAFT_193762</name>
</gene>
<evidence type="ECO:0000256" key="1">
    <source>
        <dbReference type="SAM" id="MobiDB-lite"/>
    </source>
</evidence>
<feature type="compositionally biased region" description="Acidic residues" evidence="1">
    <location>
        <begin position="7"/>
        <end position="34"/>
    </location>
</feature>
<dbReference type="HOGENOM" id="CLU_2776266_0_0_1"/>
<keyword evidence="3" id="KW-1185">Reference proteome</keyword>
<evidence type="ECO:0000313" key="3">
    <source>
        <dbReference type="Proteomes" id="UP000027265"/>
    </source>
</evidence>